<feature type="region of interest" description="Disordered" evidence="4">
    <location>
        <begin position="1599"/>
        <end position="1685"/>
    </location>
</feature>
<feature type="compositionally biased region" description="Polar residues" evidence="4">
    <location>
        <begin position="679"/>
        <end position="693"/>
    </location>
</feature>
<feature type="compositionally biased region" description="Polar residues" evidence="4">
    <location>
        <begin position="658"/>
        <end position="671"/>
    </location>
</feature>
<reference evidence="6 7" key="1">
    <citation type="submission" date="2021-06" db="EMBL/GenBank/DDBJ databases">
        <title>Chromosome-level genome assembly of the red-tail catfish (Hemibagrus wyckioides).</title>
        <authorList>
            <person name="Shao F."/>
        </authorList>
    </citation>
    <scope>NUCLEOTIDE SEQUENCE [LARGE SCALE GENOMIC DNA]</scope>
    <source>
        <strain evidence="6">EC202008001</strain>
        <tissue evidence="6">Blood</tissue>
    </source>
</reference>
<evidence type="ECO:0000256" key="2">
    <source>
        <dbReference type="ARBA" id="ARBA00022737"/>
    </source>
</evidence>
<feature type="compositionally biased region" description="Basic and acidic residues" evidence="4">
    <location>
        <begin position="513"/>
        <end position="525"/>
    </location>
</feature>
<dbReference type="Proteomes" id="UP000824219">
    <property type="component" value="Linkage Group LG08"/>
</dbReference>
<feature type="compositionally biased region" description="Low complexity" evidence="4">
    <location>
        <begin position="1330"/>
        <end position="1354"/>
    </location>
</feature>
<keyword evidence="2" id="KW-0677">Repeat</keyword>
<dbReference type="InterPro" id="IPR001452">
    <property type="entry name" value="SH3_domain"/>
</dbReference>
<dbReference type="OrthoDB" id="73680at2759"/>
<feature type="region of interest" description="Disordered" evidence="4">
    <location>
        <begin position="343"/>
        <end position="362"/>
    </location>
</feature>
<dbReference type="PRINTS" id="PR00452">
    <property type="entry name" value="SH3DOMAIN"/>
</dbReference>
<keyword evidence="1 3" id="KW-0728">SH3 domain</keyword>
<feature type="domain" description="SH3" evidence="5">
    <location>
        <begin position="1191"/>
        <end position="1250"/>
    </location>
</feature>
<feature type="compositionally biased region" description="Low complexity" evidence="4">
    <location>
        <begin position="1361"/>
        <end position="1378"/>
    </location>
</feature>
<dbReference type="PROSITE" id="PS50002">
    <property type="entry name" value="SH3"/>
    <property type="match status" value="3"/>
</dbReference>
<feature type="region of interest" description="Disordered" evidence="4">
    <location>
        <begin position="1697"/>
        <end position="1736"/>
    </location>
</feature>
<dbReference type="Gene3D" id="2.30.30.40">
    <property type="entry name" value="SH3 Domains"/>
    <property type="match status" value="3"/>
</dbReference>
<feature type="region of interest" description="Disordered" evidence="4">
    <location>
        <begin position="592"/>
        <end position="697"/>
    </location>
</feature>
<dbReference type="Pfam" id="PF07653">
    <property type="entry name" value="SH3_2"/>
    <property type="match status" value="1"/>
</dbReference>
<dbReference type="Pfam" id="PF14604">
    <property type="entry name" value="SH3_9"/>
    <property type="match status" value="1"/>
</dbReference>
<feature type="compositionally biased region" description="Pro residues" evidence="4">
    <location>
        <begin position="1661"/>
        <end position="1675"/>
    </location>
</feature>
<feature type="compositionally biased region" description="Basic and acidic residues" evidence="4">
    <location>
        <begin position="602"/>
        <end position="618"/>
    </location>
</feature>
<feature type="region of interest" description="Disordered" evidence="4">
    <location>
        <begin position="94"/>
        <end position="128"/>
    </location>
</feature>
<feature type="region of interest" description="Disordered" evidence="4">
    <location>
        <begin position="1149"/>
        <end position="1192"/>
    </location>
</feature>
<accession>A0A9D3NV96</accession>
<feature type="compositionally biased region" description="Low complexity" evidence="4">
    <location>
        <begin position="1638"/>
        <end position="1660"/>
    </location>
</feature>
<dbReference type="SUPFAM" id="SSF50044">
    <property type="entry name" value="SH3-domain"/>
    <property type="match status" value="3"/>
</dbReference>
<feature type="compositionally biased region" description="Polar residues" evidence="4">
    <location>
        <begin position="158"/>
        <end position="186"/>
    </location>
</feature>
<feature type="region of interest" description="Disordered" evidence="4">
    <location>
        <begin position="1330"/>
        <end position="1380"/>
    </location>
</feature>
<feature type="domain" description="SH3" evidence="5">
    <location>
        <begin position="1266"/>
        <end position="1327"/>
    </location>
</feature>
<keyword evidence="7" id="KW-1185">Reference proteome</keyword>
<proteinExistence type="predicted"/>
<evidence type="ECO:0000259" key="5">
    <source>
        <dbReference type="PROSITE" id="PS50002"/>
    </source>
</evidence>
<evidence type="ECO:0000256" key="3">
    <source>
        <dbReference type="PROSITE-ProRule" id="PRU00192"/>
    </source>
</evidence>
<feature type="compositionally biased region" description="Polar residues" evidence="4">
    <location>
        <begin position="488"/>
        <end position="507"/>
    </location>
</feature>
<protein>
    <recommendedName>
        <fullName evidence="5">SH3 domain-containing protein</fullName>
    </recommendedName>
</protein>
<feature type="compositionally biased region" description="Polar residues" evidence="4">
    <location>
        <begin position="1149"/>
        <end position="1170"/>
    </location>
</feature>
<evidence type="ECO:0000256" key="4">
    <source>
        <dbReference type="SAM" id="MobiDB-lite"/>
    </source>
</evidence>
<feature type="compositionally biased region" description="Basic and acidic residues" evidence="4">
    <location>
        <begin position="643"/>
        <end position="652"/>
    </location>
</feature>
<dbReference type="SMART" id="SM00326">
    <property type="entry name" value="SH3"/>
    <property type="match status" value="3"/>
</dbReference>
<dbReference type="InterPro" id="IPR050384">
    <property type="entry name" value="Endophilin_SH3RF"/>
</dbReference>
<feature type="region of interest" description="Disordered" evidence="4">
    <location>
        <begin position="431"/>
        <end position="525"/>
    </location>
</feature>
<feature type="compositionally biased region" description="Low complexity" evidence="4">
    <location>
        <begin position="476"/>
        <end position="487"/>
    </location>
</feature>
<dbReference type="InterPro" id="IPR036028">
    <property type="entry name" value="SH3-like_dom_sf"/>
</dbReference>
<dbReference type="PANTHER" id="PTHR14167">
    <property type="entry name" value="SH3 DOMAIN-CONTAINING"/>
    <property type="match status" value="1"/>
</dbReference>
<evidence type="ECO:0000256" key="1">
    <source>
        <dbReference type="ARBA" id="ARBA00022443"/>
    </source>
</evidence>
<gene>
    <name evidence="6" type="ORF">KOW79_007418</name>
</gene>
<dbReference type="EMBL" id="JAHKSW010000008">
    <property type="protein sequence ID" value="KAG7329244.1"/>
    <property type="molecule type" value="Genomic_DNA"/>
</dbReference>
<dbReference type="Pfam" id="PF00018">
    <property type="entry name" value="SH3_1"/>
    <property type="match status" value="1"/>
</dbReference>
<dbReference type="FunFam" id="2.30.30.40:FF:000001">
    <property type="entry name" value="Sorbin and SH3 domain-containing protein 1 isoform 2"/>
    <property type="match status" value="1"/>
</dbReference>
<sequence length="1791" mass="198759">MDSVVFSGPCDFKTTLEEDFFNMNTDSGGRAHKSTTLSLTLTPMKRIQSSPNLCGLAGTESPVTDSDMWWNYSTGDALRNGNMASSSLAAKGYRSVRPNLQDKKSPTPGLAPHRESSQLHPPDCNPGTFSLHNYPTQCHDGALLITHNSFSRGAISASSEQSYRGNQFSDSDTTASGEPPSFSNFPNVCGPEKPNMHPSPLDHLNSHSLDRQKKRHVASLTICITPRHQTEGRYTQTLSLSPHTPPKRKDPLDSRTVFYSSLPPAVQQVAYPGPVLATRLPSNRPHFSTDYTCSQASEHQSHPLSHGLAYSNLDPYPVPSVCSSRAQSLSSIAMLEELRTCGVDSEGGSETPSPTHCQLSSSTDNMAIDIPTASTANWAKLPITQALALWMSLEIPLQPGLLWTDQKTGTRICSSRFTWCINQFEYSSSHTVTQPTIDNEKHSPNNNVQAHPAPKSTTYRPITKSISDNGTCGFRTSSSSSLPTSSSAQPMSHNRNIHQSGSSTPDINQWGPPDRKVDTRKYRAEPRSIFDYEPGKSSILDQEKAMNNLTPEELALENEPWYKFFSELEFGRPPPKKRLDYDPESALRIRNETFLYQPSADRSFERPSSDNRTRRKSEPTASQSRTQSSISSTQSIGKTAKIHPPDLPEPTRTRSTQRKSLNTPSTSSLSRSKGGDISTLHSAHLNGQNPSHDTSFEVVDNDTSHVSVATFRNDAKIEDKINLFASEDLKNGWQSESESLELSPKTRSWSYDDLLSEGQDKGMGKWPIVSVMQNGEQKVFPPNDNANSEECRERSRHYSAHTASGFLKLYKKMHHINRQELSNSHVCSVKARIQNYEREQHKNHCLSNNGSNSEIPHDMVHNRISEFESLIQKSKSMPNLESDCQNTGPLRRITNQNRSYSIEKTPEGEPQYHKILANLPIHIQGSNNHMKCTAVQQEFSDSDHDAVVSDVSDFIQIEGSSNCSETEFDHCSFTSSESFCGSGRHQRYNRQLVSSCKGMCPASFTRFTTLIKHERAKKDQRHCLHMEESDIGLSKLAFLVSPVPFRRKKNSHIPKSKRCMYRALDSALKDIYDHICTEKRKGSLPENSILHRLLAELLPEVPERKSSLQALDQSSPAQLSPCHALPDDMYIQDQPEYSYVTCSASCHNTDNNQKNHNTPRNTQDQDTSRGYSYPDVGRQTPQSRRPTPEVREKLPARAIYDFKALTAKELSFNKGEIVYITRQIDNNWYEGEHHGKVGIFPISYVEKISPSDRQQPVRPPPPAQSTEIGEAVARYNFSADTNVELSLRKGERVIVLRQVDQNWFAGKIPGTNKHGIFPVSYVDIIKKSPIKSPSQSPGVAHSSSSDRMNSRPSSAHLMTCSPSSTTRQPTSPSLSSQRAAHLQAVTGEWLALTLGLSPSGTPAPTPPPLPSNFQLDYERLDSPAATALGPFPSLTPRTLTSPLKEGHFVPISSPKSYMSPEPSPSPQAYLTSASFTPSPISPTFDSSPKCGSVIEVNTSLKPGLLEKELRFLDSCGFEKLDSPRSCCPIDLVVYEPDDQPSSSKYPLSSRETEEDVCEELVSIIQACQAERPIVETADFYRQELTASEDLPKLFIEEDPGEDSRAYSDSQPSNTFTPVRPVCSLMSDHEAESPPMSPSSPISSKPLISTSPTFPKFSSPRSTPPLPGVSHSPPPSSKQLRSSKVKPVLRHDVVVVGKPPRSPVMSRRSCGSPVRGQNYSPSHRRPTQDSLEGGGEPFQALYTYMPRNEDELELKEGDIVDVMEKCDDGWFVGTSRKTNFFGTFPGNYVKKL</sequence>
<feature type="compositionally biased region" description="Polar residues" evidence="4">
    <location>
        <begin position="348"/>
        <end position="362"/>
    </location>
</feature>
<evidence type="ECO:0000313" key="6">
    <source>
        <dbReference type="EMBL" id="KAG7329244.1"/>
    </source>
</evidence>
<organism evidence="6 7">
    <name type="scientific">Hemibagrus wyckioides</name>
    <dbReference type="NCBI Taxonomy" id="337641"/>
    <lineage>
        <taxon>Eukaryota</taxon>
        <taxon>Metazoa</taxon>
        <taxon>Chordata</taxon>
        <taxon>Craniata</taxon>
        <taxon>Vertebrata</taxon>
        <taxon>Euteleostomi</taxon>
        <taxon>Actinopterygii</taxon>
        <taxon>Neopterygii</taxon>
        <taxon>Teleostei</taxon>
        <taxon>Ostariophysi</taxon>
        <taxon>Siluriformes</taxon>
        <taxon>Bagridae</taxon>
        <taxon>Hemibagrus</taxon>
    </lineage>
</organism>
<feature type="region of interest" description="Disordered" evidence="4">
    <location>
        <begin position="158"/>
        <end position="206"/>
    </location>
</feature>
<dbReference type="PANTHER" id="PTHR14167:SF56">
    <property type="entry name" value="SORBIN AND SH3 DOMAIN-CONTAINING PROTEIN 2"/>
    <property type="match status" value="1"/>
</dbReference>
<feature type="compositionally biased region" description="Polar residues" evidence="4">
    <location>
        <begin position="1606"/>
        <end position="1616"/>
    </location>
</feature>
<feature type="compositionally biased region" description="Low complexity" evidence="4">
    <location>
        <begin position="622"/>
        <end position="636"/>
    </location>
</feature>
<evidence type="ECO:0000313" key="7">
    <source>
        <dbReference type="Proteomes" id="UP000824219"/>
    </source>
</evidence>
<feature type="compositionally biased region" description="Polar residues" evidence="4">
    <location>
        <begin position="444"/>
        <end position="470"/>
    </location>
</feature>
<dbReference type="GO" id="GO:0005886">
    <property type="term" value="C:plasma membrane"/>
    <property type="evidence" value="ECO:0007669"/>
    <property type="project" value="TreeGrafter"/>
</dbReference>
<comment type="caution">
    <text evidence="6">The sequence shown here is derived from an EMBL/GenBank/DDBJ whole genome shotgun (WGS) entry which is preliminary data.</text>
</comment>
<feature type="domain" description="SH3" evidence="5">
    <location>
        <begin position="1732"/>
        <end position="1791"/>
    </location>
</feature>
<name>A0A9D3NV96_9TELE</name>